<name>A0ABS5YYD5_9ACTN</name>
<dbReference type="Proteomes" id="UP001519654">
    <property type="component" value="Unassembled WGS sequence"/>
</dbReference>
<dbReference type="Gene3D" id="1.10.10.10">
    <property type="entry name" value="Winged helix-like DNA-binding domain superfamily/Winged helix DNA-binding domain"/>
    <property type="match status" value="1"/>
</dbReference>
<comment type="caution">
    <text evidence="2">The sequence shown here is derived from an EMBL/GenBank/DDBJ whole genome shotgun (WGS) entry which is preliminary data.</text>
</comment>
<dbReference type="InterPro" id="IPR000835">
    <property type="entry name" value="HTH_MarR-typ"/>
</dbReference>
<accession>A0ABS5YYD5</accession>
<protein>
    <submittedName>
        <fullName evidence="2">MarR family transcriptional regulator</fullName>
    </submittedName>
</protein>
<gene>
    <name evidence="2" type="ORF">KOI35_33515</name>
</gene>
<dbReference type="Pfam" id="PF12802">
    <property type="entry name" value="MarR_2"/>
    <property type="match status" value="1"/>
</dbReference>
<organism evidence="2 3">
    <name type="scientific">Paractinoplanes bogorensis</name>
    <dbReference type="NCBI Taxonomy" id="1610840"/>
    <lineage>
        <taxon>Bacteria</taxon>
        <taxon>Bacillati</taxon>
        <taxon>Actinomycetota</taxon>
        <taxon>Actinomycetes</taxon>
        <taxon>Micromonosporales</taxon>
        <taxon>Micromonosporaceae</taxon>
        <taxon>Paractinoplanes</taxon>
    </lineage>
</organism>
<evidence type="ECO:0000313" key="3">
    <source>
        <dbReference type="Proteomes" id="UP001519654"/>
    </source>
</evidence>
<feature type="domain" description="HTH marR-type" evidence="1">
    <location>
        <begin position="46"/>
        <end position="92"/>
    </location>
</feature>
<dbReference type="SUPFAM" id="SSF46785">
    <property type="entry name" value="Winged helix' DNA-binding domain"/>
    <property type="match status" value="1"/>
</dbReference>
<proteinExistence type="predicted"/>
<evidence type="ECO:0000313" key="2">
    <source>
        <dbReference type="EMBL" id="MBU2668443.1"/>
    </source>
</evidence>
<reference evidence="2 3" key="1">
    <citation type="submission" date="2021-06" db="EMBL/GenBank/DDBJ databases">
        <title>Actinoplanes lichenicola sp. nov., and Actinoplanes ovalisporus sp. nov., isolated from lichen in Thailand.</title>
        <authorList>
            <person name="Saeng-In P."/>
            <person name="Kanchanasin P."/>
            <person name="Yuki M."/>
            <person name="Kudo T."/>
            <person name="Ohkuma M."/>
            <person name="Phongsopitanun W."/>
            <person name="Tanasupawat S."/>
        </authorList>
    </citation>
    <scope>NUCLEOTIDE SEQUENCE [LARGE SCALE GENOMIC DNA]</scope>
    <source>
        <strain evidence="2 3">NBRC 110975</strain>
    </source>
</reference>
<dbReference type="InterPro" id="IPR036388">
    <property type="entry name" value="WH-like_DNA-bd_sf"/>
</dbReference>
<dbReference type="EMBL" id="JAHKKG010000011">
    <property type="protein sequence ID" value="MBU2668443.1"/>
    <property type="molecule type" value="Genomic_DNA"/>
</dbReference>
<dbReference type="InterPro" id="IPR036390">
    <property type="entry name" value="WH_DNA-bd_sf"/>
</dbReference>
<evidence type="ECO:0000259" key="1">
    <source>
        <dbReference type="Pfam" id="PF12802"/>
    </source>
</evidence>
<keyword evidence="3" id="KW-1185">Reference proteome</keyword>
<sequence length="157" mass="17412">MARVDLLDSNHWSDLHALLAELDQDIAALYTDAGIEGMRTRFVGPLIALHRFGPMTIRQLAERRGVSHSAMSQTAAAMTKAGFVESVVGVDARTRPLRLTARSEQHMPFLVAEWRATETAVRQLDAELPYSLTQVTADLRALLEERPFAGRLRACLS</sequence>